<name>A0A835PSW3_VANPL</name>
<evidence type="ECO:0000313" key="1">
    <source>
        <dbReference type="EMBL" id="KAG0456693.1"/>
    </source>
</evidence>
<reference evidence="1 2" key="1">
    <citation type="journal article" date="2020" name="Nat. Food">
        <title>A phased Vanilla planifolia genome enables genetic improvement of flavour and production.</title>
        <authorList>
            <person name="Hasing T."/>
            <person name="Tang H."/>
            <person name="Brym M."/>
            <person name="Khazi F."/>
            <person name="Huang T."/>
            <person name="Chambers A.H."/>
        </authorList>
    </citation>
    <scope>NUCLEOTIDE SEQUENCE [LARGE SCALE GENOMIC DNA]</scope>
    <source>
        <tissue evidence="1">Leaf</tissue>
    </source>
</reference>
<protein>
    <submittedName>
        <fullName evidence="1">Uncharacterized protein</fullName>
    </submittedName>
</protein>
<gene>
    <name evidence="1" type="ORF">HPP92_024481</name>
</gene>
<comment type="caution">
    <text evidence="1">The sequence shown here is derived from an EMBL/GenBank/DDBJ whole genome shotgun (WGS) entry which is preliminary data.</text>
</comment>
<dbReference type="AlphaFoldDB" id="A0A835PSW3"/>
<dbReference type="EMBL" id="JADCNM010000013">
    <property type="protein sequence ID" value="KAG0456693.1"/>
    <property type="molecule type" value="Genomic_DNA"/>
</dbReference>
<dbReference type="Proteomes" id="UP000639772">
    <property type="component" value="Chromosome 13"/>
</dbReference>
<organism evidence="1 2">
    <name type="scientific">Vanilla planifolia</name>
    <name type="common">Vanilla</name>
    <dbReference type="NCBI Taxonomy" id="51239"/>
    <lineage>
        <taxon>Eukaryota</taxon>
        <taxon>Viridiplantae</taxon>
        <taxon>Streptophyta</taxon>
        <taxon>Embryophyta</taxon>
        <taxon>Tracheophyta</taxon>
        <taxon>Spermatophyta</taxon>
        <taxon>Magnoliopsida</taxon>
        <taxon>Liliopsida</taxon>
        <taxon>Asparagales</taxon>
        <taxon>Orchidaceae</taxon>
        <taxon>Vanilloideae</taxon>
        <taxon>Vanilleae</taxon>
        <taxon>Vanilla</taxon>
    </lineage>
</organism>
<accession>A0A835PSW3</accession>
<proteinExistence type="predicted"/>
<evidence type="ECO:0000313" key="2">
    <source>
        <dbReference type="Proteomes" id="UP000639772"/>
    </source>
</evidence>
<sequence length="148" mass="17116">MGSIIGKRRWGVDGKRSGLEGLQHHRDIDHEKLRRLNFDCNMVDTVLEIQNCICEIADSDSLLFNFNRIEKGFMSIGRKTRSPSRHPRRDVTPQTLACQEHKEVTEEVVDVGKGGGALWEMEVGGSSGNKFLLRRWMFTFEVDERRRR</sequence>